<dbReference type="AlphaFoldDB" id="A0A5B9GHH0"/>
<protein>
    <submittedName>
        <fullName evidence="2">Uncharacterized protein</fullName>
    </submittedName>
</protein>
<dbReference type="KEGG" id="aoy:EOV40_008460"/>
<feature type="compositionally biased region" description="Basic residues" evidence="1">
    <location>
        <begin position="16"/>
        <end position="32"/>
    </location>
</feature>
<gene>
    <name evidence="2" type="ORF">EOV40_008460</name>
</gene>
<proteinExistence type="predicted"/>
<dbReference type="Proteomes" id="UP000287027">
    <property type="component" value="Chromosome"/>
</dbReference>
<keyword evidence="3" id="KW-1185">Reference proteome</keyword>
<evidence type="ECO:0000256" key="1">
    <source>
        <dbReference type="SAM" id="MobiDB-lite"/>
    </source>
</evidence>
<reference evidence="2 3" key="1">
    <citation type="submission" date="2019-08" db="EMBL/GenBank/DDBJ databases">
        <title>Acetobacter oryzioeni sp. nov., isolated from Korean rice wine vinegar.</title>
        <authorList>
            <person name="Baek J.H."/>
            <person name="Kim K.H."/>
            <person name="Jeon C.O."/>
            <person name="Han D.M."/>
        </authorList>
    </citation>
    <scope>NUCLEOTIDE SEQUENCE [LARGE SCALE GENOMIC DNA]</scope>
    <source>
        <strain evidence="2 3">B6</strain>
    </source>
</reference>
<dbReference type="RefSeq" id="WP_128105651.1">
    <property type="nucleotide sequence ID" value="NZ_CP042808.1"/>
</dbReference>
<accession>A0A5B9GHH0</accession>
<evidence type="ECO:0000313" key="3">
    <source>
        <dbReference type="Proteomes" id="UP000287027"/>
    </source>
</evidence>
<sequence>MAPSDLLKTQIECHHGNHQSKRQKPKIQKKAHQSTVLRSLQIVMLSLMPEQRTDITEAEPLLDEADPLIEKRE</sequence>
<organism evidence="2 3">
    <name type="scientific">Acetobacter oryzoeni</name>
    <dbReference type="NCBI Taxonomy" id="2500548"/>
    <lineage>
        <taxon>Bacteria</taxon>
        <taxon>Pseudomonadati</taxon>
        <taxon>Pseudomonadota</taxon>
        <taxon>Alphaproteobacteria</taxon>
        <taxon>Acetobacterales</taxon>
        <taxon>Acetobacteraceae</taxon>
        <taxon>Acetobacter</taxon>
    </lineage>
</organism>
<evidence type="ECO:0000313" key="2">
    <source>
        <dbReference type="EMBL" id="QEE85738.1"/>
    </source>
</evidence>
<dbReference type="EMBL" id="CP042808">
    <property type="protein sequence ID" value="QEE85738.1"/>
    <property type="molecule type" value="Genomic_DNA"/>
</dbReference>
<feature type="region of interest" description="Disordered" evidence="1">
    <location>
        <begin position="1"/>
        <end position="33"/>
    </location>
</feature>
<name>A0A5B9GHH0_9PROT</name>